<gene>
    <name evidence="1" type="ORF">ACFQZP_16965</name>
</gene>
<reference evidence="2" key="1">
    <citation type="journal article" date="2019" name="Int. J. Syst. Evol. Microbiol.">
        <title>The Global Catalogue of Microorganisms (GCM) 10K type strain sequencing project: providing services to taxonomists for standard genome sequencing and annotation.</title>
        <authorList>
            <consortium name="The Broad Institute Genomics Platform"/>
            <consortium name="The Broad Institute Genome Sequencing Center for Infectious Disease"/>
            <person name="Wu L."/>
            <person name="Ma J."/>
        </authorList>
    </citation>
    <scope>NUCLEOTIDE SEQUENCE [LARGE SCALE GENOMIC DNA]</scope>
    <source>
        <strain evidence="2">CGMCC 4.7198</strain>
    </source>
</reference>
<organism evidence="1 2">
    <name type="scientific">Streptomyces lutosisoli</name>
    <dbReference type="NCBI Taxonomy" id="2665721"/>
    <lineage>
        <taxon>Bacteria</taxon>
        <taxon>Bacillati</taxon>
        <taxon>Actinomycetota</taxon>
        <taxon>Actinomycetes</taxon>
        <taxon>Kitasatosporales</taxon>
        <taxon>Streptomycetaceae</taxon>
        <taxon>Streptomyces</taxon>
    </lineage>
</organism>
<name>A0ABW2VJ58_9ACTN</name>
<comment type="caution">
    <text evidence="1">The sequence shown here is derived from an EMBL/GenBank/DDBJ whole genome shotgun (WGS) entry which is preliminary data.</text>
</comment>
<accession>A0ABW2VJ58</accession>
<dbReference type="SUPFAM" id="SSF54909">
    <property type="entry name" value="Dimeric alpha+beta barrel"/>
    <property type="match status" value="1"/>
</dbReference>
<keyword evidence="2" id="KW-1185">Reference proteome</keyword>
<dbReference type="Proteomes" id="UP001596957">
    <property type="component" value="Unassembled WGS sequence"/>
</dbReference>
<dbReference type="InterPro" id="IPR011008">
    <property type="entry name" value="Dimeric_a/b-barrel"/>
</dbReference>
<evidence type="ECO:0008006" key="3">
    <source>
        <dbReference type="Google" id="ProtNLM"/>
    </source>
</evidence>
<evidence type="ECO:0000313" key="1">
    <source>
        <dbReference type="EMBL" id="MFD0283338.1"/>
    </source>
</evidence>
<sequence>MAGHHGGTGTVTIPEKPVRRRLKNLPSFVVTRGGEYCFVPGLRALRWIAELED</sequence>
<evidence type="ECO:0000313" key="2">
    <source>
        <dbReference type="Proteomes" id="UP001596957"/>
    </source>
</evidence>
<dbReference type="EMBL" id="JBHTEC010000001">
    <property type="protein sequence ID" value="MFD0283338.1"/>
    <property type="molecule type" value="Genomic_DNA"/>
</dbReference>
<dbReference type="RefSeq" id="WP_381259458.1">
    <property type="nucleotide sequence ID" value="NZ_JBHTBI010000034.1"/>
</dbReference>
<protein>
    <recommendedName>
        <fullName evidence="3">Peroxidase</fullName>
    </recommendedName>
</protein>
<proteinExistence type="predicted"/>